<evidence type="ECO:0000313" key="3">
    <source>
        <dbReference type="Proteomes" id="UP000494165"/>
    </source>
</evidence>
<proteinExistence type="predicted"/>
<evidence type="ECO:0000313" key="2">
    <source>
        <dbReference type="EMBL" id="CAB3374171.1"/>
    </source>
</evidence>
<organism evidence="2 3">
    <name type="scientific">Cloeon dipterum</name>
    <dbReference type="NCBI Taxonomy" id="197152"/>
    <lineage>
        <taxon>Eukaryota</taxon>
        <taxon>Metazoa</taxon>
        <taxon>Ecdysozoa</taxon>
        <taxon>Arthropoda</taxon>
        <taxon>Hexapoda</taxon>
        <taxon>Insecta</taxon>
        <taxon>Pterygota</taxon>
        <taxon>Palaeoptera</taxon>
        <taxon>Ephemeroptera</taxon>
        <taxon>Pisciforma</taxon>
        <taxon>Baetidae</taxon>
        <taxon>Cloeon</taxon>
    </lineage>
</organism>
<accession>A0A8S1D1Y0</accession>
<keyword evidence="1" id="KW-0812">Transmembrane</keyword>
<reference evidence="2 3" key="1">
    <citation type="submission" date="2020-04" db="EMBL/GenBank/DDBJ databases">
        <authorList>
            <person name="Alioto T."/>
            <person name="Alioto T."/>
            <person name="Gomez Garrido J."/>
        </authorList>
    </citation>
    <scope>NUCLEOTIDE SEQUENCE [LARGE SCALE GENOMIC DNA]</scope>
</reference>
<dbReference type="PANTHER" id="PTHR34609:SF17">
    <property type="entry name" value="GEO08273P1-RELATED"/>
    <property type="match status" value="1"/>
</dbReference>
<keyword evidence="1" id="KW-1133">Transmembrane helix</keyword>
<feature type="transmembrane region" description="Helical" evidence="1">
    <location>
        <begin position="26"/>
        <end position="48"/>
    </location>
</feature>
<sequence>MVMVLLTEVKMQTIIIDTLSPEIVRIILAINLAMTILISLVLILGAIWQNKYLLLPWVVLGLMLVIGLVISIIYTAIRFYIWGDAITGTIYLVAGLIGNGIFFYLWLVVFSYYQLLKEEGGHGFYAKTRY</sequence>
<dbReference type="InterPro" id="IPR053077">
    <property type="entry name" value="MARVEL_domain_protein_3"/>
</dbReference>
<feature type="transmembrane region" description="Helical" evidence="1">
    <location>
        <begin position="89"/>
        <end position="113"/>
    </location>
</feature>
<gene>
    <name evidence="2" type="ORF">CLODIP_2_CD10515</name>
</gene>
<dbReference type="Proteomes" id="UP000494165">
    <property type="component" value="Unassembled WGS sequence"/>
</dbReference>
<keyword evidence="1" id="KW-0472">Membrane</keyword>
<dbReference type="AlphaFoldDB" id="A0A8S1D1Y0"/>
<keyword evidence="3" id="KW-1185">Reference proteome</keyword>
<evidence type="ECO:0000256" key="1">
    <source>
        <dbReference type="SAM" id="Phobius"/>
    </source>
</evidence>
<protein>
    <submittedName>
        <fullName evidence="2">Uncharacterized protein</fullName>
    </submittedName>
</protein>
<feature type="transmembrane region" description="Helical" evidence="1">
    <location>
        <begin position="54"/>
        <end position="77"/>
    </location>
</feature>
<dbReference type="EMBL" id="CADEPI010000094">
    <property type="protein sequence ID" value="CAB3374171.1"/>
    <property type="molecule type" value="Genomic_DNA"/>
</dbReference>
<dbReference type="PANTHER" id="PTHR34609">
    <property type="entry name" value="GEO08273P1-RELATED"/>
    <property type="match status" value="1"/>
</dbReference>
<dbReference type="OrthoDB" id="8190053at2759"/>
<name>A0A8S1D1Y0_9INSE</name>
<comment type="caution">
    <text evidence="2">The sequence shown here is derived from an EMBL/GenBank/DDBJ whole genome shotgun (WGS) entry which is preliminary data.</text>
</comment>